<dbReference type="EMBL" id="JAFEUZ010000020">
    <property type="protein sequence ID" value="KAG5480067.1"/>
    <property type="molecule type" value="Genomic_DNA"/>
</dbReference>
<evidence type="ECO:0000313" key="3">
    <source>
        <dbReference type="Proteomes" id="UP000673552"/>
    </source>
</evidence>
<feature type="region of interest" description="Disordered" evidence="1">
    <location>
        <begin position="1"/>
        <end position="65"/>
    </location>
</feature>
<feature type="compositionally biased region" description="Basic residues" evidence="1">
    <location>
        <begin position="31"/>
        <end position="44"/>
    </location>
</feature>
<name>A0A836KNX5_9TRYP</name>
<feature type="compositionally biased region" description="Low complexity" evidence="1">
    <location>
        <begin position="9"/>
        <end position="25"/>
    </location>
</feature>
<accession>A0A836KNX5</accession>
<dbReference type="Proteomes" id="UP000673552">
    <property type="component" value="Unassembled WGS sequence"/>
</dbReference>
<organism evidence="2 3">
    <name type="scientific">Leishmania martiniquensis</name>
    <dbReference type="NCBI Taxonomy" id="1580590"/>
    <lineage>
        <taxon>Eukaryota</taxon>
        <taxon>Discoba</taxon>
        <taxon>Euglenozoa</taxon>
        <taxon>Kinetoplastea</taxon>
        <taxon>Metakinetoplastina</taxon>
        <taxon>Trypanosomatida</taxon>
        <taxon>Trypanosomatidae</taxon>
        <taxon>Leishmaniinae</taxon>
        <taxon>Leishmania</taxon>
    </lineage>
</organism>
<dbReference type="GeneID" id="92516428"/>
<evidence type="ECO:0000256" key="1">
    <source>
        <dbReference type="SAM" id="MobiDB-lite"/>
    </source>
</evidence>
<proteinExistence type="predicted"/>
<reference evidence="3" key="1">
    <citation type="journal article" date="2021" name="Microbiol. Resour. Announc.">
        <title>LGAAP: Leishmaniinae Genome Assembly and Annotation Pipeline.</title>
        <authorList>
            <person name="Almutairi H."/>
            <person name="Urbaniak M.D."/>
            <person name="Bates M.D."/>
            <person name="Jariyapan N."/>
            <person name="Kwakye-Nuako G."/>
            <person name="Thomaz-Soccol V."/>
            <person name="Al-Salem W.S."/>
            <person name="Dillon R.J."/>
            <person name="Bates P.A."/>
            <person name="Gatherer D."/>
        </authorList>
    </citation>
    <scope>NUCLEOTIDE SEQUENCE [LARGE SCALE GENOMIC DNA]</scope>
</reference>
<evidence type="ECO:0000313" key="2">
    <source>
        <dbReference type="EMBL" id="KAG5480067.1"/>
    </source>
</evidence>
<reference evidence="3" key="2">
    <citation type="journal article" date="2021" name="Sci. Data">
        <title>Chromosome-scale genome sequencing, assembly and annotation of six genomes from subfamily Leishmaniinae.</title>
        <authorList>
            <person name="Almutairi H."/>
            <person name="Urbaniak M.D."/>
            <person name="Bates M.D."/>
            <person name="Jariyapan N."/>
            <person name="Kwakye-Nuako G."/>
            <person name="Thomaz Soccol V."/>
            <person name="Al-Salem W.S."/>
            <person name="Dillon R.J."/>
            <person name="Bates P.A."/>
            <person name="Gatherer D."/>
        </authorList>
    </citation>
    <scope>NUCLEOTIDE SEQUENCE [LARGE SCALE GENOMIC DNA]</scope>
</reference>
<dbReference type="AlphaFoldDB" id="A0A836KNX5"/>
<sequence length="146" mass="15843">MSAEGESMPAPQETATPAAHATPKAVELKPKNTHRLNRILRKPKASLPPRKWHPDEEGEPRAVGVPPSVVNKLLASLSEEEKQRANAGLDPLSATQAALLRRAARFGLDIKSSTPAAPPIPAATFVVDEETLRRREARFKQIAPPQ</sequence>
<protein>
    <submittedName>
        <fullName evidence="2">Uncharacterized protein</fullName>
    </submittedName>
</protein>
<dbReference type="OrthoDB" id="248178at2759"/>
<comment type="caution">
    <text evidence="2">The sequence shown here is derived from an EMBL/GenBank/DDBJ whole genome shotgun (WGS) entry which is preliminary data.</text>
</comment>
<dbReference type="KEGG" id="lmat:92516428"/>
<keyword evidence="3" id="KW-1185">Reference proteome</keyword>
<dbReference type="RefSeq" id="XP_067179230.1">
    <property type="nucleotide sequence ID" value="XM_067323916.1"/>
</dbReference>
<gene>
    <name evidence="2" type="ORF">LSCM1_06492</name>
</gene>